<feature type="compositionally biased region" description="Basic and acidic residues" evidence="1">
    <location>
        <begin position="42"/>
        <end position="53"/>
    </location>
</feature>
<reference evidence="2" key="2">
    <citation type="submission" date="2022-01" db="EMBL/GenBank/DDBJ databases">
        <authorList>
            <person name="Yamashiro T."/>
            <person name="Shiraishi A."/>
            <person name="Satake H."/>
            <person name="Nakayama K."/>
        </authorList>
    </citation>
    <scope>NUCLEOTIDE SEQUENCE</scope>
</reference>
<protein>
    <submittedName>
        <fullName evidence="2">Uncharacterized protein</fullName>
    </submittedName>
</protein>
<keyword evidence="3" id="KW-1185">Reference proteome</keyword>
<sequence length="306" mass="34853">MVDYSSSSDSDPSEDSLPVAPELLLVSSFLCFDDSEADSESDPAKQRPERHESLAPSSEFPLAPVKMDDPNITIEEYIRLEEEKAKNVVRVSFNDSDDEDYTVIFDKNSFSYKIISVNYLKTDLENDNEKVNMPSFRPPEPTVSCFDDLDFFKDFENEFLAIVYNNAQTSKSYLLTKPILNPQHINEFNIKDETSLSECDEEEQNVLNFNDLFPFNVIYPNDSKSDKDNDDDKVDIEHSSGDLSVKPLPDVSIRRILGNGYGVSTSCTVLGPRERKNEDYCLRIVANLEIPEVFWILKLQAGCFNQ</sequence>
<name>A0ABQ5DCS9_9ASTR</name>
<gene>
    <name evidence="2" type="ORF">Tco_0926450</name>
</gene>
<organism evidence="2 3">
    <name type="scientific">Tanacetum coccineum</name>
    <dbReference type="NCBI Taxonomy" id="301880"/>
    <lineage>
        <taxon>Eukaryota</taxon>
        <taxon>Viridiplantae</taxon>
        <taxon>Streptophyta</taxon>
        <taxon>Embryophyta</taxon>
        <taxon>Tracheophyta</taxon>
        <taxon>Spermatophyta</taxon>
        <taxon>Magnoliopsida</taxon>
        <taxon>eudicotyledons</taxon>
        <taxon>Gunneridae</taxon>
        <taxon>Pentapetalae</taxon>
        <taxon>asterids</taxon>
        <taxon>campanulids</taxon>
        <taxon>Asterales</taxon>
        <taxon>Asteraceae</taxon>
        <taxon>Asteroideae</taxon>
        <taxon>Anthemideae</taxon>
        <taxon>Anthemidinae</taxon>
        <taxon>Tanacetum</taxon>
    </lineage>
</organism>
<comment type="caution">
    <text evidence="2">The sequence shown here is derived from an EMBL/GenBank/DDBJ whole genome shotgun (WGS) entry which is preliminary data.</text>
</comment>
<feature type="region of interest" description="Disordered" evidence="1">
    <location>
        <begin position="35"/>
        <end position="66"/>
    </location>
</feature>
<feature type="region of interest" description="Disordered" evidence="1">
    <location>
        <begin position="222"/>
        <end position="241"/>
    </location>
</feature>
<accession>A0ABQ5DCS9</accession>
<proteinExistence type="predicted"/>
<dbReference type="EMBL" id="BQNB010015101">
    <property type="protein sequence ID" value="GJT36031.1"/>
    <property type="molecule type" value="Genomic_DNA"/>
</dbReference>
<evidence type="ECO:0000256" key="1">
    <source>
        <dbReference type="SAM" id="MobiDB-lite"/>
    </source>
</evidence>
<evidence type="ECO:0000313" key="2">
    <source>
        <dbReference type="EMBL" id="GJT36031.1"/>
    </source>
</evidence>
<evidence type="ECO:0000313" key="3">
    <source>
        <dbReference type="Proteomes" id="UP001151760"/>
    </source>
</evidence>
<reference evidence="2" key="1">
    <citation type="journal article" date="2022" name="Int. J. Mol. Sci.">
        <title>Draft Genome of Tanacetum Coccineum: Genomic Comparison of Closely Related Tanacetum-Family Plants.</title>
        <authorList>
            <person name="Yamashiro T."/>
            <person name="Shiraishi A."/>
            <person name="Nakayama K."/>
            <person name="Satake H."/>
        </authorList>
    </citation>
    <scope>NUCLEOTIDE SEQUENCE</scope>
</reference>
<dbReference type="Proteomes" id="UP001151760">
    <property type="component" value="Unassembled WGS sequence"/>
</dbReference>